<reference evidence="3" key="2">
    <citation type="submission" date="2024-08" db="EMBL/GenBank/DDBJ databases">
        <title>Phylogenomic analyses of a clade within the roseobacter group suggest taxonomic reassignments of species of the genera Aestuariivita, Citreicella, Loktanella, Nautella, Pelagibaca, Ruegeria, Thalassobius, Thiobacimonas and Tropicibacter, and the proposal o.</title>
        <authorList>
            <person name="Jeon C.O."/>
        </authorList>
    </citation>
    <scope>NUCLEOTIDE SEQUENCE [LARGE SCALE GENOMIC DNA]</scope>
    <source>
        <strain evidence="3">SS1-5</strain>
    </source>
</reference>
<dbReference type="AlphaFoldDB" id="A0AAN0NKK1"/>
<evidence type="ECO:0000256" key="1">
    <source>
        <dbReference type="SAM" id="MobiDB-lite"/>
    </source>
</evidence>
<evidence type="ECO:0000313" key="3">
    <source>
        <dbReference type="Proteomes" id="UP001470809"/>
    </source>
</evidence>
<name>A0AAN0NKK1_9RHOB</name>
<gene>
    <name evidence="2" type="ORF">AABB31_10825</name>
</gene>
<evidence type="ECO:0000313" key="2">
    <source>
        <dbReference type="EMBL" id="WZU69286.1"/>
    </source>
</evidence>
<dbReference type="Proteomes" id="UP001470809">
    <property type="component" value="Chromosome"/>
</dbReference>
<protein>
    <submittedName>
        <fullName evidence="2">Uncharacterized protein</fullName>
    </submittedName>
</protein>
<feature type="compositionally biased region" description="Polar residues" evidence="1">
    <location>
        <begin position="87"/>
        <end position="96"/>
    </location>
</feature>
<proteinExistence type="predicted"/>
<dbReference type="EMBL" id="CP151767">
    <property type="protein sequence ID" value="WZU69286.1"/>
    <property type="molecule type" value="Genomic_DNA"/>
</dbReference>
<feature type="region of interest" description="Disordered" evidence="1">
    <location>
        <begin position="83"/>
        <end position="102"/>
    </location>
</feature>
<keyword evidence="3" id="KW-1185">Reference proteome</keyword>
<organism evidence="2 3">
    <name type="scientific">Yoonia rhodophyticola</name>
    <dbReference type="NCBI Taxonomy" id="3137370"/>
    <lineage>
        <taxon>Bacteria</taxon>
        <taxon>Pseudomonadati</taxon>
        <taxon>Pseudomonadota</taxon>
        <taxon>Alphaproteobacteria</taxon>
        <taxon>Rhodobacterales</taxon>
        <taxon>Paracoccaceae</taxon>
        <taxon>Yoonia</taxon>
    </lineage>
</organism>
<sequence length="102" mass="10720">MQILIAHESAAERGRISNRLSRHPGVSIPRAVPDLTQTYDFAEHQQPDCVILSGGLAAHPEFELLASLLSLLGIGCIVLAPRPGGPQSASNGSSATARRIGQ</sequence>
<accession>A0AAN0NKK1</accession>
<reference evidence="2 3" key="1">
    <citation type="submission" date="2024-04" db="EMBL/GenBank/DDBJ databases">
        <title>Phylogenomic analyses of a clade within the roseobacter group suggest taxonomic reassignments of species of the genera Aestuariivita, Citreicella, Loktanella, Nautella, Pelagibaca, Ruegeria, Thalassobius, Thiobacimonas and Tropicibacter, and the proposal o.</title>
        <authorList>
            <person name="Jeon C.O."/>
        </authorList>
    </citation>
    <scope>NUCLEOTIDE SEQUENCE [LARGE SCALE GENOMIC DNA]</scope>
    <source>
        <strain evidence="2 3">SS1-5</strain>
    </source>
</reference>